<accession>A0AAV7WK80</accession>
<protein>
    <submittedName>
        <fullName evidence="1">Uncharacterized protein</fullName>
    </submittedName>
</protein>
<proteinExistence type="predicted"/>
<organism evidence="1 2">
    <name type="scientific">Pleurodeles waltl</name>
    <name type="common">Iberian ribbed newt</name>
    <dbReference type="NCBI Taxonomy" id="8319"/>
    <lineage>
        <taxon>Eukaryota</taxon>
        <taxon>Metazoa</taxon>
        <taxon>Chordata</taxon>
        <taxon>Craniata</taxon>
        <taxon>Vertebrata</taxon>
        <taxon>Euteleostomi</taxon>
        <taxon>Amphibia</taxon>
        <taxon>Batrachia</taxon>
        <taxon>Caudata</taxon>
        <taxon>Salamandroidea</taxon>
        <taxon>Salamandridae</taxon>
        <taxon>Pleurodelinae</taxon>
        <taxon>Pleurodeles</taxon>
    </lineage>
</organism>
<reference evidence="1" key="1">
    <citation type="journal article" date="2022" name="bioRxiv">
        <title>Sequencing and chromosome-scale assembly of the giantPleurodeles waltlgenome.</title>
        <authorList>
            <person name="Brown T."/>
            <person name="Elewa A."/>
            <person name="Iarovenko S."/>
            <person name="Subramanian E."/>
            <person name="Araus A.J."/>
            <person name="Petzold A."/>
            <person name="Susuki M."/>
            <person name="Suzuki K.-i.T."/>
            <person name="Hayashi T."/>
            <person name="Toyoda A."/>
            <person name="Oliveira C."/>
            <person name="Osipova E."/>
            <person name="Leigh N.D."/>
            <person name="Simon A."/>
            <person name="Yun M.H."/>
        </authorList>
    </citation>
    <scope>NUCLEOTIDE SEQUENCE</scope>
    <source>
        <strain evidence="1">20211129_DDA</strain>
        <tissue evidence="1">Liver</tissue>
    </source>
</reference>
<dbReference type="AlphaFoldDB" id="A0AAV7WK80"/>
<keyword evidence="2" id="KW-1185">Reference proteome</keyword>
<name>A0AAV7WK80_PLEWA</name>
<sequence>MVCPVSLSVLVRDAKYQEYARCPTRPFKTIFDAFWLEPAVGCVPAVSRPSPWKLFSSRRVSAEPRAFHEYLEHAARQLCCVRFQGDVIRAPLRFLDVHKTEAETRY</sequence>
<dbReference type="EMBL" id="JANPWB010000001">
    <property type="protein sequence ID" value="KAJ1214458.1"/>
    <property type="molecule type" value="Genomic_DNA"/>
</dbReference>
<dbReference type="Proteomes" id="UP001066276">
    <property type="component" value="Chromosome 1_1"/>
</dbReference>
<gene>
    <name evidence="1" type="ORF">NDU88_002077</name>
</gene>
<evidence type="ECO:0000313" key="2">
    <source>
        <dbReference type="Proteomes" id="UP001066276"/>
    </source>
</evidence>
<evidence type="ECO:0000313" key="1">
    <source>
        <dbReference type="EMBL" id="KAJ1214458.1"/>
    </source>
</evidence>
<comment type="caution">
    <text evidence="1">The sequence shown here is derived from an EMBL/GenBank/DDBJ whole genome shotgun (WGS) entry which is preliminary data.</text>
</comment>